<dbReference type="EMBL" id="JAUSTT010000003">
    <property type="protein sequence ID" value="MDQ0174852.1"/>
    <property type="molecule type" value="Genomic_DNA"/>
</dbReference>
<keyword evidence="5 7" id="KW-1133">Transmembrane helix</keyword>
<feature type="transmembrane region" description="Helical" evidence="7">
    <location>
        <begin position="266"/>
        <end position="292"/>
    </location>
</feature>
<feature type="transmembrane region" description="Helical" evidence="7">
    <location>
        <begin position="231"/>
        <end position="254"/>
    </location>
</feature>
<keyword evidence="6 7" id="KW-0472">Membrane</keyword>
<protein>
    <submittedName>
        <fullName evidence="9">MFS family permease</fullName>
    </submittedName>
</protein>
<sequence length="415" mass="45191">MPTTVAVNHQALVPLRKQTSFIILIITSFLASISFSMFIFTQSWFVLQQLHFKAGLGFIFIASSVPRIIFMVFGGVIADKVKKTRIIFLCMLIEVMLVFSIMTTLRLGIESIWVFVIVAFIFGISDALQIPARTSLLPLLVDQSQLTRANSIYSLNASGAGIAGAFLAGLSIHQIGFYQTFLFMIILTGTAAFLTFFIRYEQVKATDGNGKEAPFFTSLKEGFLYVKSSKFLVALFMLAVLLNFFIAGPMTMGIPIIADQVFGGKTIIFSMLESTFLSGTILGAITLSILNLNKHKGRVSLIAITCAGICLFFVGFTSTLAVMLGLIGSIGLLISLTNTPLMTLLQANTDTKMLGRVMSFLMVAAMGLTPLSYGLTSILITVGLSIQTIIWISSIPVIFVSVYTFLFVPAIRNAN</sequence>
<keyword evidence="2" id="KW-0813">Transport</keyword>
<feature type="transmembrane region" description="Helical" evidence="7">
    <location>
        <begin position="21"/>
        <end position="40"/>
    </location>
</feature>
<feature type="transmembrane region" description="Helical" evidence="7">
    <location>
        <begin position="52"/>
        <end position="74"/>
    </location>
</feature>
<dbReference type="RefSeq" id="WP_307226675.1">
    <property type="nucleotide sequence ID" value="NZ_JAUSTT010000003.1"/>
</dbReference>
<dbReference type="Pfam" id="PF07690">
    <property type="entry name" value="MFS_1"/>
    <property type="match status" value="1"/>
</dbReference>
<dbReference type="PROSITE" id="PS50850">
    <property type="entry name" value="MFS"/>
    <property type="match status" value="1"/>
</dbReference>
<dbReference type="InterPro" id="IPR020846">
    <property type="entry name" value="MFS_dom"/>
</dbReference>
<evidence type="ECO:0000313" key="9">
    <source>
        <dbReference type="EMBL" id="MDQ0174852.1"/>
    </source>
</evidence>
<feature type="transmembrane region" description="Helical" evidence="7">
    <location>
        <begin position="111"/>
        <end position="131"/>
    </location>
</feature>
<evidence type="ECO:0000259" key="8">
    <source>
        <dbReference type="PROSITE" id="PS50850"/>
    </source>
</evidence>
<dbReference type="InterPro" id="IPR011701">
    <property type="entry name" value="MFS"/>
</dbReference>
<keyword evidence="3" id="KW-1003">Cell membrane</keyword>
<evidence type="ECO:0000256" key="3">
    <source>
        <dbReference type="ARBA" id="ARBA00022475"/>
    </source>
</evidence>
<dbReference type="PANTHER" id="PTHR23513">
    <property type="entry name" value="INTEGRAL MEMBRANE EFFLUX PROTEIN-RELATED"/>
    <property type="match status" value="1"/>
</dbReference>
<keyword evidence="4 7" id="KW-0812">Transmembrane</keyword>
<feature type="transmembrane region" description="Helical" evidence="7">
    <location>
        <begin position="357"/>
        <end position="382"/>
    </location>
</feature>
<comment type="caution">
    <text evidence="9">The sequence shown here is derived from an EMBL/GenBank/DDBJ whole genome shotgun (WGS) entry which is preliminary data.</text>
</comment>
<feature type="transmembrane region" description="Helical" evidence="7">
    <location>
        <begin position="178"/>
        <end position="198"/>
    </location>
</feature>
<gene>
    <name evidence="9" type="ORF">J2S08_000686</name>
</gene>
<dbReference type="CDD" id="cd06173">
    <property type="entry name" value="MFS_MefA_like"/>
    <property type="match status" value="1"/>
</dbReference>
<evidence type="ECO:0000313" key="10">
    <source>
        <dbReference type="Proteomes" id="UP001223586"/>
    </source>
</evidence>
<keyword evidence="10" id="KW-1185">Reference proteome</keyword>
<evidence type="ECO:0000256" key="6">
    <source>
        <dbReference type="ARBA" id="ARBA00023136"/>
    </source>
</evidence>
<feature type="transmembrane region" description="Helical" evidence="7">
    <location>
        <begin position="299"/>
        <end position="316"/>
    </location>
</feature>
<feature type="domain" description="Major facilitator superfamily (MFS) profile" evidence="8">
    <location>
        <begin position="20"/>
        <end position="412"/>
    </location>
</feature>
<name>A0ABT9WNQ7_9BACI</name>
<dbReference type="Proteomes" id="UP001223586">
    <property type="component" value="Unassembled WGS sequence"/>
</dbReference>
<feature type="transmembrane region" description="Helical" evidence="7">
    <location>
        <begin position="152"/>
        <end position="172"/>
    </location>
</feature>
<evidence type="ECO:0000256" key="1">
    <source>
        <dbReference type="ARBA" id="ARBA00004651"/>
    </source>
</evidence>
<accession>A0ABT9WNQ7</accession>
<dbReference type="PANTHER" id="PTHR23513:SF6">
    <property type="entry name" value="MAJOR FACILITATOR SUPERFAMILY ASSOCIATED DOMAIN-CONTAINING PROTEIN"/>
    <property type="match status" value="1"/>
</dbReference>
<evidence type="ECO:0000256" key="5">
    <source>
        <dbReference type="ARBA" id="ARBA00022989"/>
    </source>
</evidence>
<reference evidence="9 10" key="1">
    <citation type="submission" date="2023-07" db="EMBL/GenBank/DDBJ databases">
        <title>Genomic Encyclopedia of Type Strains, Phase IV (KMG-IV): sequencing the most valuable type-strain genomes for metagenomic binning, comparative biology and taxonomic classification.</title>
        <authorList>
            <person name="Goeker M."/>
        </authorList>
    </citation>
    <scope>NUCLEOTIDE SEQUENCE [LARGE SCALE GENOMIC DNA]</scope>
    <source>
        <strain evidence="9 10">DSM 23837</strain>
    </source>
</reference>
<dbReference type="InterPro" id="IPR036259">
    <property type="entry name" value="MFS_trans_sf"/>
</dbReference>
<evidence type="ECO:0000256" key="4">
    <source>
        <dbReference type="ARBA" id="ARBA00022692"/>
    </source>
</evidence>
<feature type="transmembrane region" description="Helical" evidence="7">
    <location>
        <begin position="322"/>
        <end position="345"/>
    </location>
</feature>
<comment type="subcellular location">
    <subcellularLocation>
        <location evidence="1">Cell membrane</location>
        <topology evidence="1">Multi-pass membrane protein</topology>
    </subcellularLocation>
</comment>
<evidence type="ECO:0000256" key="2">
    <source>
        <dbReference type="ARBA" id="ARBA00022448"/>
    </source>
</evidence>
<feature type="transmembrane region" description="Helical" evidence="7">
    <location>
        <begin position="86"/>
        <end position="105"/>
    </location>
</feature>
<dbReference type="SUPFAM" id="SSF103473">
    <property type="entry name" value="MFS general substrate transporter"/>
    <property type="match status" value="1"/>
</dbReference>
<feature type="transmembrane region" description="Helical" evidence="7">
    <location>
        <begin position="388"/>
        <end position="411"/>
    </location>
</feature>
<proteinExistence type="predicted"/>
<organism evidence="9 10">
    <name type="scientific">Bacillus chungangensis</name>
    <dbReference type="NCBI Taxonomy" id="587633"/>
    <lineage>
        <taxon>Bacteria</taxon>
        <taxon>Bacillati</taxon>
        <taxon>Bacillota</taxon>
        <taxon>Bacilli</taxon>
        <taxon>Bacillales</taxon>
        <taxon>Bacillaceae</taxon>
        <taxon>Bacillus</taxon>
    </lineage>
</organism>
<evidence type="ECO:0000256" key="7">
    <source>
        <dbReference type="SAM" id="Phobius"/>
    </source>
</evidence>
<dbReference type="Gene3D" id="1.20.1250.20">
    <property type="entry name" value="MFS general substrate transporter like domains"/>
    <property type="match status" value="1"/>
</dbReference>